<reference evidence="2 3" key="1">
    <citation type="submission" date="2019-01" db="EMBL/GenBank/DDBJ databases">
        <title>Lacunisphaera sp. strain TWA-58.</title>
        <authorList>
            <person name="Chen W.-M."/>
        </authorList>
    </citation>
    <scope>NUCLEOTIDE SEQUENCE [LARGE SCALE GENOMIC DNA]</scope>
    <source>
        <strain evidence="2 3">TWA-58</strain>
    </source>
</reference>
<dbReference type="RefSeq" id="WP_129048678.1">
    <property type="nucleotide sequence ID" value="NZ_SDHX01000002.1"/>
</dbReference>
<evidence type="ECO:0000313" key="2">
    <source>
        <dbReference type="EMBL" id="RXK53090.1"/>
    </source>
</evidence>
<dbReference type="OrthoDB" id="191874at2"/>
<gene>
    <name evidence="2" type="ORF">ESB00_15385</name>
</gene>
<accession>A0A4Q1C3Z4</accession>
<feature type="region of interest" description="Disordered" evidence="1">
    <location>
        <begin position="129"/>
        <end position="156"/>
    </location>
</feature>
<sequence length="156" mass="17818">MTDNMIIDIPELRLPRDMAWRVKFIEAVEDHARKLGIHGRFKVPRFFGYYFTGQRAVVVAGLWTVLVDDAELLRRLRLTVEKITGNRFNIASASEGGEPEFMLVNDSHDGSCWLWDYAHGRRFLESGEPVTQRMADSDEEDLLGDDPDQGPRLLGP</sequence>
<evidence type="ECO:0000256" key="1">
    <source>
        <dbReference type="SAM" id="MobiDB-lite"/>
    </source>
</evidence>
<dbReference type="EMBL" id="SDHX01000002">
    <property type="protein sequence ID" value="RXK53090.1"/>
    <property type="molecule type" value="Genomic_DNA"/>
</dbReference>
<organism evidence="2 3">
    <name type="scientific">Oleiharenicola lentus</name>
    <dbReference type="NCBI Taxonomy" id="2508720"/>
    <lineage>
        <taxon>Bacteria</taxon>
        <taxon>Pseudomonadati</taxon>
        <taxon>Verrucomicrobiota</taxon>
        <taxon>Opitutia</taxon>
        <taxon>Opitutales</taxon>
        <taxon>Opitutaceae</taxon>
        <taxon>Oleiharenicola</taxon>
    </lineage>
</organism>
<protein>
    <submittedName>
        <fullName evidence="2">Uncharacterized protein</fullName>
    </submittedName>
</protein>
<name>A0A4Q1C3Z4_9BACT</name>
<proteinExistence type="predicted"/>
<evidence type="ECO:0000313" key="3">
    <source>
        <dbReference type="Proteomes" id="UP000290218"/>
    </source>
</evidence>
<dbReference type="Proteomes" id="UP000290218">
    <property type="component" value="Unassembled WGS sequence"/>
</dbReference>
<keyword evidence="3" id="KW-1185">Reference proteome</keyword>
<comment type="caution">
    <text evidence="2">The sequence shown here is derived from an EMBL/GenBank/DDBJ whole genome shotgun (WGS) entry which is preliminary data.</text>
</comment>
<feature type="compositionally biased region" description="Acidic residues" evidence="1">
    <location>
        <begin position="137"/>
        <end position="148"/>
    </location>
</feature>
<dbReference type="AlphaFoldDB" id="A0A4Q1C3Z4"/>